<feature type="transmembrane region" description="Helical" evidence="2">
    <location>
        <begin position="128"/>
        <end position="148"/>
    </location>
</feature>
<feature type="transmembrane region" description="Helical" evidence="2">
    <location>
        <begin position="267"/>
        <end position="286"/>
    </location>
</feature>
<dbReference type="Proteomes" id="UP001501444">
    <property type="component" value="Unassembled WGS sequence"/>
</dbReference>
<evidence type="ECO:0000313" key="4">
    <source>
        <dbReference type="Proteomes" id="UP001501444"/>
    </source>
</evidence>
<name>A0ABP5TUL9_9ACTN</name>
<reference evidence="4" key="1">
    <citation type="journal article" date="2019" name="Int. J. Syst. Evol. Microbiol.">
        <title>The Global Catalogue of Microorganisms (GCM) 10K type strain sequencing project: providing services to taxonomists for standard genome sequencing and annotation.</title>
        <authorList>
            <consortium name="The Broad Institute Genomics Platform"/>
            <consortium name="The Broad Institute Genome Sequencing Center for Infectious Disease"/>
            <person name="Wu L."/>
            <person name="Ma J."/>
        </authorList>
    </citation>
    <scope>NUCLEOTIDE SEQUENCE [LARGE SCALE GENOMIC DNA]</scope>
    <source>
        <strain evidence="4">JCM 3272</strain>
    </source>
</reference>
<proteinExistence type="predicted"/>
<keyword evidence="2" id="KW-1133">Transmembrane helix</keyword>
<feature type="region of interest" description="Disordered" evidence="1">
    <location>
        <begin position="1"/>
        <end position="35"/>
    </location>
</feature>
<keyword evidence="2" id="KW-0472">Membrane</keyword>
<dbReference type="RefSeq" id="WP_344615722.1">
    <property type="nucleotide sequence ID" value="NZ_BAAARV010000053.1"/>
</dbReference>
<keyword evidence="4" id="KW-1185">Reference proteome</keyword>
<gene>
    <name evidence="3" type="ORF">GCM10010170_058130</name>
</gene>
<comment type="caution">
    <text evidence="3">The sequence shown here is derived from an EMBL/GenBank/DDBJ whole genome shotgun (WGS) entry which is preliminary data.</text>
</comment>
<evidence type="ECO:0000313" key="3">
    <source>
        <dbReference type="EMBL" id="GAA2362160.1"/>
    </source>
</evidence>
<accession>A0ABP5TUL9</accession>
<feature type="compositionally biased region" description="Polar residues" evidence="1">
    <location>
        <begin position="1"/>
        <end position="10"/>
    </location>
</feature>
<protein>
    <submittedName>
        <fullName evidence="3">Uncharacterized protein</fullName>
    </submittedName>
</protein>
<dbReference type="EMBL" id="BAAARV010000053">
    <property type="protein sequence ID" value="GAA2362160.1"/>
    <property type="molecule type" value="Genomic_DNA"/>
</dbReference>
<evidence type="ECO:0000256" key="1">
    <source>
        <dbReference type="SAM" id="MobiDB-lite"/>
    </source>
</evidence>
<feature type="transmembrane region" description="Helical" evidence="2">
    <location>
        <begin position="160"/>
        <end position="179"/>
    </location>
</feature>
<sequence length="460" mass="50430">MAELSSNNGARTGRWSGPVPCSRDAGPVPIRIGSPTQVTQSVDDLEAAALLRAFNTGNASLREALPGIRLACDLVINRFQEAAAAIDRVATFRAVGSAAEACRQREQMVSDHADDGPEDLRRRSIPKWLVWAVLAIASVFDGQFVGSLVQRILDLPDGSLFAYLAYLPAVGMALCLLLAGDKLAEHLFRRRARVTRRRLLPALNPVILLRRIFWEWRPEPLERHVADLPWPRLTFPVLAAASTVGLLGVAAYVRATTAGAAFDDLADYRWAFVVILLLLSVSAIGVKVQSHNPFADRADAVARGVERARTRSERDIDAAREALGEHGKAWNALQSAISGAKGRAREVFEEGCAAILEDRGRNGVGGRLPLPLVRLRWPRDDERLATEPDDDEPQLPDLNLAVLRDARDVAQRYSHGRLEERLNGEVAQLHAQFAVVVDRGSRAAPQWQQATGTPRIPAQR</sequence>
<feature type="transmembrane region" description="Helical" evidence="2">
    <location>
        <begin position="234"/>
        <end position="255"/>
    </location>
</feature>
<keyword evidence="2" id="KW-0812">Transmembrane</keyword>
<organism evidence="3 4">
    <name type="scientific">Dactylosporangium salmoneum</name>
    <dbReference type="NCBI Taxonomy" id="53361"/>
    <lineage>
        <taxon>Bacteria</taxon>
        <taxon>Bacillati</taxon>
        <taxon>Actinomycetota</taxon>
        <taxon>Actinomycetes</taxon>
        <taxon>Micromonosporales</taxon>
        <taxon>Micromonosporaceae</taxon>
        <taxon>Dactylosporangium</taxon>
    </lineage>
</organism>
<evidence type="ECO:0000256" key="2">
    <source>
        <dbReference type="SAM" id="Phobius"/>
    </source>
</evidence>